<reference evidence="1 2" key="1">
    <citation type="submission" date="2019-08" db="EMBL/GenBank/DDBJ databases">
        <authorList>
            <person name="Chang H.C."/>
            <person name="Mun S.Y."/>
        </authorList>
    </citation>
    <scope>NUCLEOTIDE SEQUENCE [LARGE SCALE GENOMIC DNA]</scope>
    <source>
        <strain evidence="1 2">SK</strain>
    </source>
</reference>
<keyword evidence="2" id="KW-1185">Reference proteome</keyword>
<name>A0A7H1MMT1_9LACO</name>
<sequence length="204" mass="23304">MKTQEQLSNEIADENTYNSLIKALGLLLEAKDQLDTADNNNAKDEWMGDIPVTSLEVGEQAYTLKKMLGIPFNQFEIDMYEDQPKVEPAEKSATPTIQSKDNLGLHNAVDGLYLAIEKNNLETALNYVRWIEDITRTYADPRSEAHDHLHFFDQVQSLYSAIDIEDNHQVNEIINKISSVANDGIERAKFDNKFNEEWDTSHNQ</sequence>
<evidence type="ECO:0000313" key="2">
    <source>
        <dbReference type="Proteomes" id="UP000516446"/>
    </source>
</evidence>
<proteinExistence type="predicted"/>
<dbReference type="AlphaFoldDB" id="A0A7H1MMT1"/>
<dbReference type="RefSeq" id="WP_006845110.1">
    <property type="nucleotide sequence ID" value="NZ_CP026847.1"/>
</dbReference>
<evidence type="ECO:0000313" key="1">
    <source>
        <dbReference type="EMBL" id="QNT64767.1"/>
    </source>
</evidence>
<dbReference type="EMBL" id="CP043431">
    <property type="protein sequence ID" value="QNT64767.1"/>
    <property type="molecule type" value="Genomic_DNA"/>
</dbReference>
<accession>A0A7H1MMT1</accession>
<protein>
    <submittedName>
        <fullName evidence="1">Uncharacterized protein</fullName>
    </submittedName>
</protein>
<dbReference type="Proteomes" id="UP000516446">
    <property type="component" value="Chromosome"/>
</dbReference>
<organism evidence="1 2">
    <name type="scientific">Weissella koreensis</name>
    <dbReference type="NCBI Taxonomy" id="165096"/>
    <lineage>
        <taxon>Bacteria</taxon>
        <taxon>Bacillati</taxon>
        <taxon>Bacillota</taxon>
        <taxon>Bacilli</taxon>
        <taxon>Lactobacillales</taxon>
        <taxon>Lactobacillaceae</taxon>
        <taxon>Weissella</taxon>
    </lineage>
</organism>
<gene>
    <name evidence="1" type="ORF">FY536_05630</name>
</gene>